<evidence type="ECO:0000313" key="5">
    <source>
        <dbReference type="Proteomes" id="UP001642409"/>
    </source>
</evidence>
<gene>
    <name evidence="4" type="ORF">HINF_LOCUS66119</name>
    <name evidence="3" type="ORF">HINF_LOCUS7953</name>
</gene>
<evidence type="ECO:0000313" key="3">
    <source>
        <dbReference type="EMBL" id="CAI9920308.1"/>
    </source>
</evidence>
<name>A0AA86TRW6_9EUKA</name>
<dbReference type="AlphaFoldDB" id="A0AA86TRW6"/>
<sequence>MPVNLRNTFGQIESIFGESFNFLQKQFQDLLQPISEAQNALGYQNDQALFLLNVQKNVPYFNTPQYKSSSFKAKPEVNNLQTTLQQVQIQPVPKRSQSSRHSSFKPDTKVYQQQLNQVKAESEATINQLKQQMAQQQEELLQEQTYKQQQLEFQLKYVESEKQRLTQMDQNLQQRQLQQKQMEHDLQQKAILLKQEIHNLNTNYKQKIQSEIEKIQQQRNEYEQKYALDKAQKEHEIQQLQERINQMQKEADQSVTLNTGQCLKFLEHQEQTQNIQDQYVFTNSTQKQETLYPNNWRPSANMNINALAKQAQENIQNQTQRNSSNQVLVNRISQGQNSSNQMNNQNQQARNSQQINQRISQRSSQQNNQFATQLNIPINLSPHNQVNQMTVQMNPQINSQQIPPHYQTPNQPRTSGQIRLSNQNLQQTIQHNEPTTTNQLSKSRISNVEQLTNPSPAQINASQKINYVPFPQQQNSYKIPKEFRLNIEKDRVPVADWAQGQNLKKCVVYSAQVKADEYFQQSDKPTVYDLFGIQNHPYDSKARCTQVWGKDKLQQRDIDEYNRAMGWM</sequence>
<protein>
    <submittedName>
        <fullName evidence="3">Uncharacterized protein</fullName>
    </submittedName>
</protein>
<reference evidence="3" key="1">
    <citation type="submission" date="2023-06" db="EMBL/GenBank/DDBJ databases">
        <authorList>
            <person name="Kurt Z."/>
        </authorList>
    </citation>
    <scope>NUCLEOTIDE SEQUENCE</scope>
</reference>
<feature type="region of interest" description="Disordered" evidence="2">
    <location>
        <begin position="336"/>
        <end position="368"/>
    </location>
</feature>
<evidence type="ECO:0000256" key="2">
    <source>
        <dbReference type="SAM" id="MobiDB-lite"/>
    </source>
</evidence>
<reference evidence="4 5" key="2">
    <citation type="submission" date="2024-07" db="EMBL/GenBank/DDBJ databases">
        <authorList>
            <person name="Akdeniz Z."/>
        </authorList>
    </citation>
    <scope>NUCLEOTIDE SEQUENCE [LARGE SCALE GENOMIC DNA]</scope>
</reference>
<feature type="coiled-coil region" evidence="1">
    <location>
        <begin position="112"/>
        <end position="257"/>
    </location>
</feature>
<comment type="caution">
    <text evidence="3">The sequence shown here is derived from an EMBL/GenBank/DDBJ whole genome shotgun (WGS) entry which is preliminary data.</text>
</comment>
<dbReference type="EMBL" id="CAXDID020000441">
    <property type="protein sequence ID" value="CAL6092130.1"/>
    <property type="molecule type" value="Genomic_DNA"/>
</dbReference>
<dbReference type="Proteomes" id="UP001642409">
    <property type="component" value="Unassembled WGS sequence"/>
</dbReference>
<organism evidence="3">
    <name type="scientific">Hexamita inflata</name>
    <dbReference type="NCBI Taxonomy" id="28002"/>
    <lineage>
        <taxon>Eukaryota</taxon>
        <taxon>Metamonada</taxon>
        <taxon>Diplomonadida</taxon>
        <taxon>Hexamitidae</taxon>
        <taxon>Hexamitinae</taxon>
        <taxon>Hexamita</taxon>
    </lineage>
</organism>
<accession>A0AA86TRW6</accession>
<proteinExistence type="predicted"/>
<keyword evidence="1" id="KW-0175">Coiled coil</keyword>
<evidence type="ECO:0000313" key="4">
    <source>
        <dbReference type="EMBL" id="CAL6092130.1"/>
    </source>
</evidence>
<dbReference type="EMBL" id="CATOUU010000198">
    <property type="protein sequence ID" value="CAI9920308.1"/>
    <property type="molecule type" value="Genomic_DNA"/>
</dbReference>
<keyword evidence="5" id="KW-1185">Reference proteome</keyword>
<evidence type="ECO:0000256" key="1">
    <source>
        <dbReference type="SAM" id="Coils"/>
    </source>
</evidence>